<reference evidence="3 4" key="1">
    <citation type="submission" date="2019-07" db="EMBL/GenBank/DDBJ databases">
        <title>Whole genome shotgun sequence of Pseudonocardia sulfidoxydans NBRC 16205.</title>
        <authorList>
            <person name="Hosoyama A."/>
            <person name="Uohara A."/>
            <person name="Ohji S."/>
            <person name="Ichikawa N."/>
        </authorList>
    </citation>
    <scope>NUCLEOTIDE SEQUENCE [LARGE SCALE GENOMIC DNA]</scope>
    <source>
        <strain evidence="3 4">NBRC 16205</strain>
    </source>
</reference>
<dbReference type="GO" id="GO:0070967">
    <property type="term" value="F:coenzyme F420 binding"/>
    <property type="evidence" value="ECO:0007669"/>
    <property type="project" value="TreeGrafter"/>
</dbReference>
<feature type="domain" description="Pyridoxamine 5'-phosphate oxidase N-terminal" evidence="2">
    <location>
        <begin position="40"/>
        <end position="146"/>
    </location>
</feature>
<dbReference type="EMBL" id="BJVJ01000057">
    <property type="protein sequence ID" value="GEL25565.1"/>
    <property type="molecule type" value="Genomic_DNA"/>
</dbReference>
<keyword evidence="4" id="KW-1185">Reference proteome</keyword>
<dbReference type="InterPro" id="IPR011576">
    <property type="entry name" value="Pyridox_Oxase_N"/>
</dbReference>
<dbReference type="SUPFAM" id="SSF50475">
    <property type="entry name" value="FMN-binding split barrel"/>
    <property type="match status" value="1"/>
</dbReference>
<dbReference type="InterPro" id="IPR012349">
    <property type="entry name" value="Split_barrel_FMN-bd"/>
</dbReference>
<organism evidence="3 4">
    <name type="scientific">Pseudonocardia sulfidoxydans NBRC 16205</name>
    <dbReference type="NCBI Taxonomy" id="1223511"/>
    <lineage>
        <taxon>Bacteria</taxon>
        <taxon>Bacillati</taxon>
        <taxon>Actinomycetota</taxon>
        <taxon>Actinomycetes</taxon>
        <taxon>Pseudonocardiales</taxon>
        <taxon>Pseudonocardiaceae</taxon>
        <taxon>Pseudonocardia</taxon>
    </lineage>
</organism>
<name>A0A511DLA3_9PSEU</name>
<dbReference type="InterPro" id="IPR052019">
    <property type="entry name" value="F420H2_bilvrd_red/Heme_oxyg"/>
</dbReference>
<gene>
    <name evidence="3" type="ORF">PSU4_45190</name>
</gene>
<evidence type="ECO:0000313" key="3">
    <source>
        <dbReference type="EMBL" id="GEL25565.1"/>
    </source>
</evidence>
<dbReference type="PANTHER" id="PTHR35176:SF6">
    <property type="entry name" value="HEME OXYGENASE HI_0854-RELATED"/>
    <property type="match status" value="1"/>
</dbReference>
<evidence type="ECO:0000259" key="2">
    <source>
        <dbReference type="Pfam" id="PF01243"/>
    </source>
</evidence>
<sequence>MTPDRVGVTDLEDMRQARLAVSGLAELATVARECTFLFTDADGWPAGVTMSHLWADDGVWLTAVTGRAHVAAVERDPRVGMVISNAGTDLPGRRMVRLKGRATVHRDRATLDRVLPLLAARLAPAGQERMLALLDSPRRVVIRVEIVGMPQSHDSRRVAGDGRGS</sequence>
<evidence type="ECO:0000313" key="4">
    <source>
        <dbReference type="Proteomes" id="UP000321685"/>
    </source>
</evidence>
<dbReference type="GO" id="GO:0016627">
    <property type="term" value="F:oxidoreductase activity, acting on the CH-CH group of donors"/>
    <property type="evidence" value="ECO:0007669"/>
    <property type="project" value="TreeGrafter"/>
</dbReference>
<dbReference type="Pfam" id="PF01243">
    <property type="entry name" value="PNPOx_N"/>
    <property type="match status" value="1"/>
</dbReference>
<proteinExistence type="predicted"/>
<dbReference type="Proteomes" id="UP000321685">
    <property type="component" value="Unassembled WGS sequence"/>
</dbReference>
<keyword evidence="1" id="KW-0560">Oxidoreductase</keyword>
<dbReference type="GO" id="GO:0005829">
    <property type="term" value="C:cytosol"/>
    <property type="evidence" value="ECO:0007669"/>
    <property type="project" value="TreeGrafter"/>
</dbReference>
<protein>
    <recommendedName>
        <fullName evidence="2">Pyridoxamine 5'-phosphate oxidase N-terminal domain-containing protein</fullName>
    </recommendedName>
</protein>
<dbReference type="PANTHER" id="PTHR35176">
    <property type="entry name" value="HEME OXYGENASE HI_0854-RELATED"/>
    <property type="match status" value="1"/>
</dbReference>
<accession>A0A511DLA3</accession>
<evidence type="ECO:0000256" key="1">
    <source>
        <dbReference type="ARBA" id="ARBA00023002"/>
    </source>
</evidence>
<dbReference type="Gene3D" id="2.30.110.10">
    <property type="entry name" value="Electron Transport, Fmn-binding Protein, Chain A"/>
    <property type="match status" value="1"/>
</dbReference>
<dbReference type="AlphaFoldDB" id="A0A511DLA3"/>
<dbReference type="RefSeq" id="WP_222596367.1">
    <property type="nucleotide sequence ID" value="NZ_BJVJ01000057.1"/>
</dbReference>
<comment type="caution">
    <text evidence="3">The sequence shown here is derived from an EMBL/GenBank/DDBJ whole genome shotgun (WGS) entry which is preliminary data.</text>
</comment>